<feature type="transmembrane region" description="Helical" evidence="1">
    <location>
        <begin position="235"/>
        <end position="255"/>
    </location>
</feature>
<feature type="transmembrane region" description="Helical" evidence="1">
    <location>
        <begin position="182"/>
        <end position="203"/>
    </location>
</feature>
<dbReference type="InterPro" id="IPR002656">
    <property type="entry name" value="Acyl_transf_3_dom"/>
</dbReference>
<comment type="caution">
    <text evidence="3">The sequence shown here is derived from an EMBL/GenBank/DDBJ whole genome shotgun (WGS) entry which is preliminary data.</text>
</comment>
<dbReference type="EMBL" id="JAWNFY010000006">
    <property type="protein sequence ID" value="MDY5146005.1"/>
    <property type="molecule type" value="Genomic_DNA"/>
</dbReference>
<feature type="transmembrane region" description="Helical" evidence="1">
    <location>
        <begin position="48"/>
        <end position="67"/>
    </location>
</feature>
<evidence type="ECO:0000313" key="4">
    <source>
        <dbReference type="EMBL" id="MDY5146005.1"/>
    </source>
</evidence>
<feature type="domain" description="Acyltransferase 3" evidence="2">
    <location>
        <begin position="9"/>
        <end position="330"/>
    </location>
</feature>
<keyword evidence="3" id="KW-0808">Transferase</keyword>
<dbReference type="EC" id="2.3.-.-" evidence="3"/>
<dbReference type="GeneID" id="92814619"/>
<keyword evidence="5" id="KW-1185">Reference proteome</keyword>
<organism evidence="3 6">
    <name type="scientific">Actinotignum timonense</name>
    <dbReference type="NCBI Taxonomy" id="1870995"/>
    <lineage>
        <taxon>Bacteria</taxon>
        <taxon>Bacillati</taxon>
        <taxon>Actinomycetota</taxon>
        <taxon>Actinomycetes</taxon>
        <taxon>Actinomycetales</taxon>
        <taxon>Actinomycetaceae</taxon>
        <taxon>Actinotignum</taxon>
    </lineage>
</organism>
<gene>
    <name evidence="3" type="ORF">R6G74_04850</name>
    <name evidence="4" type="ORF">R6P33_03055</name>
</gene>
<reference evidence="3 5" key="1">
    <citation type="submission" date="2023-10" db="EMBL/GenBank/DDBJ databases">
        <title>Whole Genome based description of the genera Actinobaculum and Actinotignum reveals a complex phylogenetic relationship within the species included in the genus Actinotignum.</title>
        <authorList>
            <person name="Jensen C.S."/>
            <person name="Dargis R."/>
            <person name="Kemp M."/>
            <person name="Christensen J.J."/>
        </authorList>
    </citation>
    <scope>NUCLEOTIDE SEQUENCE</scope>
    <source>
        <strain evidence="4 5">SLA_B089</strain>
        <strain evidence="3">SLA_B245</strain>
    </source>
</reference>
<feature type="transmembrane region" description="Helical" evidence="1">
    <location>
        <begin position="79"/>
        <end position="104"/>
    </location>
</feature>
<dbReference type="PANTHER" id="PTHR23028:SF53">
    <property type="entry name" value="ACYL_TRANSF_3 DOMAIN-CONTAINING PROTEIN"/>
    <property type="match status" value="1"/>
</dbReference>
<sequence length="359" mass="40018">MRTWLDPRNNSLNLIRLVFALMVLFHHVGPVTQLVGEFEITPGESVGAWAVFGFFMISGYLITAARLRSDVGRYLKNRVVRIFPAFLFINVVTAFLLAPFVYILDHGTLDGYLTTGPTPISYILGNFFLYMNQWGIADTLHNVPYPIAWNGSLWSLYYEFVCYLIVGALLTIPFFKRHIWPTAVIFLGTCALRVFLPTATVYLGTMNGTLDQLSRLLPFFFGGSLLFLAKDRLSLTTWGALGATVAAVAIMVVAPHSGPQISAPLLTYVLLWIGQTLPSPRLFQVHDFSYGIYIWGFPLTQLLTRLGLADAAPYLVFCAVLFVLTALGAAFSWFLVERPAMRASRGKKNPFGELRAPAR</sequence>
<dbReference type="RefSeq" id="WP_087070498.1">
    <property type="nucleotide sequence ID" value="NZ_CAUPFC010000016.1"/>
</dbReference>
<dbReference type="GO" id="GO:0016747">
    <property type="term" value="F:acyltransferase activity, transferring groups other than amino-acyl groups"/>
    <property type="evidence" value="ECO:0007669"/>
    <property type="project" value="InterPro"/>
</dbReference>
<keyword evidence="1" id="KW-0472">Membrane</keyword>
<evidence type="ECO:0000256" key="1">
    <source>
        <dbReference type="SAM" id="Phobius"/>
    </source>
</evidence>
<evidence type="ECO:0000313" key="6">
    <source>
        <dbReference type="Proteomes" id="UP001288320"/>
    </source>
</evidence>
<feature type="transmembrane region" description="Helical" evidence="1">
    <location>
        <begin position="156"/>
        <end position="175"/>
    </location>
</feature>
<name>A0AAW9HFQ3_9ACTO</name>
<dbReference type="Proteomes" id="UP001288320">
    <property type="component" value="Unassembled WGS sequence"/>
</dbReference>
<evidence type="ECO:0000313" key="3">
    <source>
        <dbReference type="EMBL" id="MDY5140639.1"/>
    </source>
</evidence>
<accession>A0AAW9HFQ3</accession>
<dbReference type="Proteomes" id="UP001284901">
    <property type="component" value="Unassembled WGS sequence"/>
</dbReference>
<dbReference type="GO" id="GO:0016020">
    <property type="term" value="C:membrane"/>
    <property type="evidence" value="ECO:0007669"/>
    <property type="project" value="TreeGrafter"/>
</dbReference>
<dbReference type="GO" id="GO:0000271">
    <property type="term" value="P:polysaccharide biosynthetic process"/>
    <property type="evidence" value="ECO:0007669"/>
    <property type="project" value="TreeGrafter"/>
</dbReference>
<feature type="transmembrane region" description="Helical" evidence="1">
    <location>
        <begin position="261"/>
        <end position="278"/>
    </location>
</feature>
<proteinExistence type="predicted"/>
<keyword evidence="1" id="KW-1133">Transmembrane helix</keyword>
<keyword evidence="3" id="KW-0012">Acyltransferase</keyword>
<evidence type="ECO:0000259" key="2">
    <source>
        <dbReference type="Pfam" id="PF01757"/>
    </source>
</evidence>
<evidence type="ECO:0000313" key="5">
    <source>
        <dbReference type="Proteomes" id="UP001284901"/>
    </source>
</evidence>
<feature type="transmembrane region" description="Helical" evidence="1">
    <location>
        <begin position="12"/>
        <end position="28"/>
    </location>
</feature>
<dbReference type="InterPro" id="IPR050879">
    <property type="entry name" value="Acyltransferase_3"/>
</dbReference>
<dbReference type="Pfam" id="PF01757">
    <property type="entry name" value="Acyl_transf_3"/>
    <property type="match status" value="1"/>
</dbReference>
<keyword evidence="1" id="KW-0812">Transmembrane</keyword>
<dbReference type="AlphaFoldDB" id="A0AAW9HFQ3"/>
<dbReference type="EMBL" id="JAWNFV010000008">
    <property type="protein sequence ID" value="MDY5140639.1"/>
    <property type="molecule type" value="Genomic_DNA"/>
</dbReference>
<feature type="transmembrane region" description="Helical" evidence="1">
    <location>
        <begin position="314"/>
        <end position="336"/>
    </location>
</feature>
<dbReference type="PANTHER" id="PTHR23028">
    <property type="entry name" value="ACETYLTRANSFERASE"/>
    <property type="match status" value="1"/>
</dbReference>
<protein>
    <submittedName>
        <fullName evidence="3">Acyltransferase</fullName>
        <ecNumber evidence="3">2.3.-.-</ecNumber>
    </submittedName>
</protein>